<dbReference type="Proteomes" id="UP000663629">
    <property type="component" value="Chromosome 1"/>
</dbReference>
<feature type="transmembrane region" description="Helical" evidence="6">
    <location>
        <begin position="43"/>
        <end position="61"/>
    </location>
</feature>
<keyword evidence="4 6" id="KW-1133">Transmembrane helix</keyword>
<gene>
    <name evidence="8" type="ORF">JWJ88_01240</name>
</gene>
<keyword evidence="9" id="KW-1185">Reference proteome</keyword>
<dbReference type="RefSeq" id="WP_205294311.1">
    <property type="nucleotide sequence ID" value="NZ_CP070368.1"/>
</dbReference>
<dbReference type="PANTHER" id="PTHR30485">
    <property type="entry name" value="NI/FE-HYDROGENASE 1 B-TYPE CYTOCHROME SUBUNIT"/>
    <property type="match status" value="1"/>
</dbReference>
<evidence type="ECO:0000259" key="7">
    <source>
        <dbReference type="Pfam" id="PF01292"/>
    </source>
</evidence>
<evidence type="ECO:0000256" key="2">
    <source>
        <dbReference type="ARBA" id="ARBA00022475"/>
    </source>
</evidence>
<evidence type="ECO:0000256" key="4">
    <source>
        <dbReference type="ARBA" id="ARBA00022989"/>
    </source>
</evidence>
<dbReference type="Pfam" id="PF01292">
    <property type="entry name" value="Ni_hydr_CYTB"/>
    <property type="match status" value="1"/>
</dbReference>
<dbReference type="EMBL" id="CP070368">
    <property type="protein sequence ID" value="QRZ13317.1"/>
    <property type="molecule type" value="Genomic_DNA"/>
</dbReference>
<evidence type="ECO:0000313" key="8">
    <source>
        <dbReference type="EMBL" id="QRZ13317.1"/>
    </source>
</evidence>
<feature type="domain" description="Cytochrome b561 bacterial/Ni-hydrogenase" evidence="7">
    <location>
        <begin position="12"/>
        <end position="187"/>
    </location>
</feature>
<dbReference type="InterPro" id="IPR011577">
    <property type="entry name" value="Cyt_b561_bac/Ni-Hgenase"/>
</dbReference>
<dbReference type="InterPro" id="IPR016174">
    <property type="entry name" value="Di-haem_cyt_TM"/>
</dbReference>
<keyword evidence="2" id="KW-1003">Cell membrane</keyword>
<dbReference type="SUPFAM" id="SSF81342">
    <property type="entry name" value="Transmembrane di-heme cytochromes"/>
    <property type="match status" value="1"/>
</dbReference>
<feature type="transmembrane region" description="Helical" evidence="6">
    <location>
        <begin position="102"/>
        <end position="123"/>
    </location>
</feature>
<evidence type="ECO:0000256" key="6">
    <source>
        <dbReference type="SAM" id="Phobius"/>
    </source>
</evidence>
<protein>
    <submittedName>
        <fullName evidence="8">Cytochrome b/b6 domain-containing protein</fullName>
    </submittedName>
</protein>
<organism evidence="8 9">
    <name type="scientific">Paracoccus methylovorus</name>
    <dbReference type="NCBI Taxonomy" id="2812658"/>
    <lineage>
        <taxon>Bacteria</taxon>
        <taxon>Pseudomonadati</taxon>
        <taxon>Pseudomonadota</taxon>
        <taxon>Alphaproteobacteria</taxon>
        <taxon>Rhodobacterales</taxon>
        <taxon>Paracoccaceae</taxon>
        <taxon>Paracoccus</taxon>
    </lineage>
</organism>
<dbReference type="InterPro" id="IPR051542">
    <property type="entry name" value="Hydrogenase_cytochrome"/>
</dbReference>
<dbReference type="Gene3D" id="1.20.950.20">
    <property type="entry name" value="Transmembrane di-heme cytochromes, Chain C"/>
    <property type="match status" value="1"/>
</dbReference>
<feature type="transmembrane region" description="Helical" evidence="6">
    <location>
        <begin position="18"/>
        <end position="36"/>
    </location>
</feature>
<keyword evidence="5 6" id="KW-0472">Membrane</keyword>
<proteinExistence type="predicted"/>
<feature type="transmembrane region" description="Helical" evidence="6">
    <location>
        <begin position="73"/>
        <end position="90"/>
    </location>
</feature>
<comment type="subcellular location">
    <subcellularLocation>
        <location evidence="1">Cell membrane</location>
        <topology evidence="1">Multi-pass membrane protein</topology>
    </subcellularLocation>
</comment>
<accession>A0ABX7JKZ8</accession>
<evidence type="ECO:0000256" key="1">
    <source>
        <dbReference type="ARBA" id="ARBA00004651"/>
    </source>
</evidence>
<keyword evidence="3 6" id="KW-0812">Transmembrane</keyword>
<dbReference type="PANTHER" id="PTHR30485:SF2">
    <property type="entry name" value="BLL0597 PROTEIN"/>
    <property type="match status" value="1"/>
</dbReference>
<name>A0ABX7JKZ8_9RHOB</name>
<reference evidence="8 9" key="1">
    <citation type="submission" date="2021-02" db="EMBL/GenBank/DDBJ databases">
        <title>Paracoccus methylovroum sp.nov., a new methanol and methylamine utilizing methylotrophic denitrifer.</title>
        <authorList>
            <person name="Timsy T."/>
            <person name="Behrendt U."/>
            <person name="Ulrich A."/>
            <person name="Spanner T."/>
            <person name="Foesel B.U."/>
            <person name="Horn M.A."/>
            <person name="Kolb S."/>
        </authorList>
    </citation>
    <scope>NUCLEOTIDE SEQUENCE [LARGE SCALE GENOMIC DNA]</scope>
    <source>
        <strain evidence="8 9">H4-D09</strain>
    </source>
</reference>
<evidence type="ECO:0000256" key="3">
    <source>
        <dbReference type="ARBA" id="ARBA00022692"/>
    </source>
</evidence>
<evidence type="ECO:0000313" key="9">
    <source>
        <dbReference type="Proteomes" id="UP000663629"/>
    </source>
</evidence>
<evidence type="ECO:0000256" key="5">
    <source>
        <dbReference type="ARBA" id="ARBA00023136"/>
    </source>
</evidence>
<feature type="transmembrane region" description="Helical" evidence="6">
    <location>
        <begin position="153"/>
        <end position="175"/>
    </location>
</feature>
<sequence>MQGPVIREVRLWDPLLRGFHWLLAFFVIAGWCLGKFGPAKMTLHFWCGYVVAGLLIFRLIWGFFGPPPARFSHFLRGPGAIAGYMRGMFLRQPSYWPGHNPLGALSVIAMLAVLAAQVTSGLISDPDDYINVGPLASYVSSATRTKAVGWHNMGATLILILVLLHIAIILFYRFWKREDLVGPMITGRKQVREE</sequence>